<reference evidence="3 4" key="1">
    <citation type="submission" date="2014-04" db="EMBL/GenBank/DDBJ databases">
        <title>Genome evolution of avian class.</title>
        <authorList>
            <person name="Zhang G."/>
            <person name="Li C."/>
        </authorList>
    </citation>
    <scope>NUCLEOTIDE SEQUENCE [LARGE SCALE GENOMIC DNA]</scope>
    <source>
        <strain evidence="3">BGI_N326</strain>
    </source>
</reference>
<name>A0A093J352_EURHL</name>
<keyword evidence="1" id="KW-0175">Coiled coil</keyword>
<feature type="compositionally biased region" description="Basic and acidic residues" evidence="2">
    <location>
        <begin position="178"/>
        <end position="191"/>
    </location>
</feature>
<evidence type="ECO:0000256" key="1">
    <source>
        <dbReference type="SAM" id="Coils"/>
    </source>
</evidence>
<gene>
    <name evidence="3" type="ORF">N326_03424</name>
</gene>
<dbReference type="PANTHER" id="PTHR21533">
    <property type="entry name" value="LEUCINE-RICH PROTEIN"/>
    <property type="match status" value="1"/>
</dbReference>
<evidence type="ECO:0000313" key="3">
    <source>
        <dbReference type="EMBL" id="KFW06337.1"/>
    </source>
</evidence>
<evidence type="ECO:0000256" key="2">
    <source>
        <dbReference type="SAM" id="MobiDB-lite"/>
    </source>
</evidence>
<sequence>AMSDFDLTNRSTQCTEPEIDYIDPRMKLRDEILVFVDGKRVNEIYCQPPLASHRKLFNKKEQNEWSIWEENRVLWEENQALRIENRVLWDENKALQCLQSQSKPVEVIYTDDIQQSLQKENKPLSFFQKKHIGFPVRPDNKALQEVQEKNRILEDFQRENKRVPINWKDKETITVLEESKDASTDLQKDTDTITAVEEGNPGPTPQQEHEAKKNNTTPTQNKIKSAPSFQGEHEILQALQDLPKLLHIFLKMNPVLEEKQGYHVPSNVNKSFEEEYNILKKQMNDVKNTVSDITIQMERLEKELIAITSLMYEKEGQKLAIEHQLGEM</sequence>
<protein>
    <submittedName>
        <fullName evidence="3">Spermatid-associated protein</fullName>
    </submittedName>
</protein>
<proteinExistence type="predicted"/>
<keyword evidence="4" id="KW-1185">Reference proteome</keyword>
<dbReference type="AlphaFoldDB" id="A0A093J352"/>
<organism evidence="3 4">
    <name type="scientific">Eurypyga helias</name>
    <name type="common">Sunbittern</name>
    <name type="synonym">Ardea helias</name>
    <dbReference type="NCBI Taxonomy" id="54383"/>
    <lineage>
        <taxon>Eukaryota</taxon>
        <taxon>Metazoa</taxon>
        <taxon>Chordata</taxon>
        <taxon>Craniata</taxon>
        <taxon>Vertebrata</taxon>
        <taxon>Euteleostomi</taxon>
        <taxon>Archelosauria</taxon>
        <taxon>Archosauria</taxon>
        <taxon>Dinosauria</taxon>
        <taxon>Saurischia</taxon>
        <taxon>Theropoda</taxon>
        <taxon>Coelurosauria</taxon>
        <taxon>Aves</taxon>
        <taxon>Neognathae</taxon>
        <taxon>Neoaves</taxon>
        <taxon>Phaethontimorphae</taxon>
        <taxon>Eurypygiformes</taxon>
        <taxon>Eurypygidae</taxon>
        <taxon>Eurypyga</taxon>
    </lineage>
</organism>
<feature type="region of interest" description="Disordered" evidence="2">
    <location>
        <begin position="178"/>
        <end position="224"/>
    </location>
</feature>
<accession>A0A093J352</accession>
<feature type="non-terminal residue" evidence="3">
    <location>
        <position position="328"/>
    </location>
</feature>
<feature type="coiled-coil region" evidence="1">
    <location>
        <begin position="269"/>
        <end position="303"/>
    </location>
</feature>
<evidence type="ECO:0000313" key="4">
    <source>
        <dbReference type="Proteomes" id="UP000054232"/>
    </source>
</evidence>
<feature type="compositionally biased region" description="Polar residues" evidence="2">
    <location>
        <begin position="214"/>
        <end position="223"/>
    </location>
</feature>
<dbReference type="EMBL" id="KK569255">
    <property type="protein sequence ID" value="KFW06337.1"/>
    <property type="molecule type" value="Genomic_DNA"/>
</dbReference>
<dbReference type="Proteomes" id="UP000054232">
    <property type="component" value="Unassembled WGS sequence"/>
</dbReference>
<dbReference type="PANTHER" id="PTHR21533:SF17">
    <property type="entry name" value="PROTEIN CHIBBY HOMOLOG 3"/>
    <property type="match status" value="1"/>
</dbReference>
<feature type="non-terminal residue" evidence="3">
    <location>
        <position position="1"/>
    </location>
</feature>